<name>A0A4Y2G5N6_ARAVE</name>
<evidence type="ECO:0000313" key="2">
    <source>
        <dbReference type="Proteomes" id="UP000499080"/>
    </source>
</evidence>
<protein>
    <submittedName>
        <fullName evidence="1">Uncharacterized protein</fullName>
    </submittedName>
</protein>
<accession>A0A4Y2G5N6</accession>
<dbReference type="Proteomes" id="UP000499080">
    <property type="component" value="Unassembled WGS sequence"/>
</dbReference>
<reference evidence="1 2" key="1">
    <citation type="journal article" date="2019" name="Sci. Rep.">
        <title>Orb-weaving spider Araneus ventricosus genome elucidates the spidroin gene catalogue.</title>
        <authorList>
            <person name="Kono N."/>
            <person name="Nakamura H."/>
            <person name="Ohtoshi R."/>
            <person name="Moran D.A.P."/>
            <person name="Shinohara A."/>
            <person name="Yoshida Y."/>
            <person name="Fujiwara M."/>
            <person name="Mori M."/>
            <person name="Tomita M."/>
            <person name="Arakawa K."/>
        </authorList>
    </citation>
    <scope>NUCLEOTIDE SEQUENCE [LARGE SCALE GENOMIC DNA]</scope>
</reference>
<keyword evidence="2" id="KW-1185">Reference proteome</keyword>
<gene>
    <name evidence="1" type="ORF">AVEN_148085_1</name>
</gene>
<organism evidence="1 2">
    <name type="scientific">Araneus ventricosus</name>
    <name type="common">Orbweaver spider</name>
    <name type="synonym">Epeira ventricosa</name>
    <dbReference type="NCBI Taxonomy" id="182803"/>
    <lineage>
        <taxon>Eukaryota</taxon>
        <taxon>Metazoa</taxon>
        <taxon>Ecdysozoa</taxon>
        <taxon>Arthropoda</taxon>
        <taxon>Chelicerata</taxon>
        <taxon>Arachnida</taxon>
        <taxon>Araneae</taxon>
        <taxon>Araneomorphae</taxon>
        <taxon>Entelegynae</taxon>
        <taxon>Araneoidea</taxon>
        <taxon>Araneidae</taxon>
        <taxon>Araneus</taxon>
    </lineage>
</organism>
<proteinExistence type="predicted"/>
<dbReference type="AlphaFoldDB" id="A0A4Y2G5N6"/>
<dbReference type="EMBL" id="BGPR01001242">
    <property type="protein sequence ID" value="GBM49162.1"/>
    <property type="molecule type" value="Genomic_DNA"/>
</dbReference>
<sequence length="94" mass="10982">MLKLVGIVNHGLTPWRKQRNTKVLLHKLETKSLRMLYRFKTNSTGPTYTMMFSGIVFRTDAQSFLFFYIETVFVVMQFSLDKQTEKTAIGVQNL</sequence>
<evidence type="ECO:0000313" key="1">
    <source>
        <dbReference type="EMBL" id="GBM49162.1"/>
    </source>
</evidence>
<comment type="caution">
    <text evidence="1">The sequence shown here is derived from an EMBL/GenBank/DDBJ whole genome shotgun (WGS) entry which is preliminary data.</text>
</comment>